<evidence type="ECO:0000313" key="1">
    <source>
        <dbReference type="EMBL" id="CAD8334525.1"/>
    </source>
</evidence>
<sequence>MERNEKREHSATLFEETYVIVGSSQPWRAMRIRMAQSPSWPPNTKRGKNPALVHFDEDHRQGDPRRAKLCSEWTNGCDYHGEVGALCFDHPSYGVFEAFRLAPSPVMVSFFLPSSGLVLSSEQAVQHAHETAGGSVLQSTANTSSFCQASHCS</sequence>
<proteinExistence type="predicted"/>
<dbReference type="EMBL" id="HBEF01010539">
    <property type="protein sequence ID" value="CAD8334525.1"/>
    <property type="molecule type" value="Transcribed_RNA"/>
</dbReference>
<gene>
    <name evidence="1" type="ORF">CAUS1442_LOCUS6630</name>
</gene>
<reference evidence="1" key="1">
    <citation type="submission" date="2021-01" db="EMBL/GenBank/DDBJ databases">
        <authorList>
            <person name="Corre E."/>
            <person name="Pelletier E."/>
            <person name="Niang G."/>
            <person name="Scheremetjew M."/>
            <person name="Finn R."/>
            <person name="Kale V."/>
            <person name="Holt S."/>
            <person name="Cochrane G."/>
            <person name="Meng A."/>
            <person name="Brown T."/>
            <person name="Cohen L."/>
        </authorList>
    </citation>
    <scope>NUCLEOTIDE SEQUENCE</scope>
    <source>
        <strain evidence="1">CCMP3328</strain>
    </source>
</reference>
<accession>A0A7R9WV65</accession>
<dbReference type="AlphaFoldDB" id="A0A7R9WV65"/>
<organism evidence="1">
    <name type="scientific">Craspedostauros australis</name>
    <dbReference type="NCBI Taxonomy" id="1486917"/>
    <lineage>
        <taxon>Eukaryota</taxon>
        <taxon>Sar</taxon>
        <taxon>Stramenopiles</taxon>
        <taxon>Ochrophyta</taxon>
        <taxon>Bacillariophyta</taxon>
        <taxon>Bacillariophyceae</taxon>
        <taxon>Bacillariophycidae</taxon>
        <taxon>Naviculales</taxon>
        <taxon>Naviculaceae</taxon>
        <taxon>Craspedostauros</taxon>
    </lineage>
</organism>
<protein>
    <submittedName>
        <fullName evidence="1">Uncharacterized protein</fullName>
    </submittedName>
</protein>
<name>A0A7R9WV65_9STRA</name>